<name>A0ACC1PQP8_9PEZI</name>
<keyword evidence="2" id="KW-1185">Reference proteome</keyword>
<comment type="caution">
    <text evidence="1">The sequence shown here is derived from an EMBL/GenBank/DDBJ whole genome shotgun (WGS) entry which is preliminary data.</text>
</comment>
<protein>
    <submittedName>
        <fullName evidence="1">Uncharacterized protein</fullName>
    </submittedName>
</protein>
<gene>
    <name evidence="1" type="ORF">NUW58_g79</name>
</gene>
<evidence type="ECO:0000313" key="1">
    <source>
        <dbReference type="EMBL" id="KAJ2999203.1"/>
    </source>
</evidence>
<evidence type="ECO:0000313" key="2">
    <source>
        <dbReference type="Proteomes" id="UP001143856"/>
    </source>
</evidence>
<reference evidence="1" key="1">
    <citation type="submission" date="2022-10" db="EMBL/GenBank/DDBJ databases">
        <title>Genome Sequence of Xylaria curta.</title>
        <authorList>
            <person name="Buettner E."/>
        </authorList>
    </citation>
    <scope>NUCLEOTIDE SEQUENCE</scope>
    <source>
        <strain evidence="1">Babe10</strain>
    </source>
</reference>
<proteinExistence type="predicted"/>
<sequence length="238" mass="26894">MAELADLLVEQLAVQQRDDLLYIIVNNVNNNSALLSNTVNENYAQLRNIVICSTRPRDIDSARLHDIVNISARLRGFASVYSVHLCGIVNDYCVRLHNIVNIYSTRLRNINSARLRDIVNIHSALLRNIVSVRSTFLRNIINYDSASSPPPPDGLSVLFPNHYHYSPRVLPYNSDDEGSQNAHPLHYLPNLEFPGLNFPGMKMMAWKVAEPAASIQHEGLVTKEPRDPVEEEFILAKK</sequence>
<accession>A0ACC1PQP8</accession>
<dbReference type="Proteomes" id="UP001143856">
    <property type="component" value="Unassembled WGS sequence"/>
</dbReference>
<organism evidence="1 2">
    <name type="scientific">Xylaria curta</name>
    <dbReference type="NCBI Taxonomy" id="42375"/>
    <lineage>
        <taxon>Eukaryota</taxon>
        <taxon>Fungi</taxon>
        <taxon>Dikarya</taxon>
        <taxon>Ascomycota</taxon>
        <taxon>Pezizomycotina</taxon>
        <taxon>Sordariomycetes</taxon>
        <taxon>Xylariomycetidae</taxon>
        <taxon>Xylariales</taxon>
        <taxon>Xylariaceae</taxon>
        <taxon>Xylaria</taxon>
    </lineage>
</organism>
<dbReference type="EMBL" id="JAPDGR010000005">
    <property type="protein sequence ID" value="KAJ2999203.1"/>
    <property type="molecule type" value="Genomic_DNA"/>
</dbReference>